<dbReference type="SUPFAM" id="SSF158452">
    <property type="entry name" value="YqcC-like"/>
    <property type="match status" value="1"/>
</dbReference>
<dbReference type="InterPro" id="IPR007384">
    <property type="entry name" value="UCP006257"/>
</dbReference>
<dbReference type="PIRSF" id="PIRSF006257">
    <property type="entry name" value="UCP006257"/>
    <property type="match status" value="1"/>
</dbReference>
<keyword evidence="3" id="KW-1185">Reference proteome</keyword>
<comment type="caution">
    <text evidence="2">The sequence shown here is derived from an EMBL/GenBank/DDBJ whole genome shotgun (WGS) entry which is preliminary data.</text>
</comment>
<sequence length="110" mass="12713">MPRSYSEVEIQLEKLTENLQNTGLWSDKQPSQEAMASVVPFAVDTMPLENWLQFIFIPNMRELIKNKLPLPSKLKILPIAELSFVHVANKQFLLTNIRNIDELFDGELDE</sequence>
<dbReference type="Gene3D" id="1.20.1440.40">
    <property type="entry name" value="YqcC-like"/>
    <property type="match status" value="1"/>
</dbReference>
<accession>A0ABS9D6H0</accession>
<dbReference type="InterPro" id="IPR036814">
    <property type="entry name" value="YqcC-like_sf"/>
</dbReference>
<dbReference type="Pfam" id="PF04287">
    <property type="entry name" value="DUF446"/>
    <property type="match status" value="1"/>
</dbReference>
<evidence type="ECO:0000259" key="1">
    <source>
        <dbReference type="Pfam" id="PF04287"/>
    </source>
</evidence>
<dbReference type="EMBL" id="JAKGAS010000004">
    <property type="protein sequence ID" value="MCF2948355.1"/>
    <property type="molecule type" value="Genomic_DNA"/>
</dbReference>
<organism evidence="2 3">
    <name type="scientific">Paraglaciecola algarum</name>
    <dbReference type="NCBI Taxonomy" id="3050085"/>
    <lineage>
        <taxon>Bacteria</taxon>
        <taxon>Pseudomonadati</taxon>
        <taxon>Pseudomonadota</taxon>
        <taxon>Gammaproteobacteria</taxon>
        <taxon>Alteromonadales</taxon>
        <taxon>Alteromonadaceae</taxon>
        <taxon>Paraglaciecola</taxon>
    </lineage>
</organism>
<protein>
    <submittedName>
        <fullName evidence="2">YqcC family protein</fullName>
    </submittedName>
</protein>
<feature type="domain" description="YqcC-like" evidence="1">
    <location>
        <begin position="8"/>
        <end position="103"/>
    </location>
</feature>
<dbReference type="InterPro" id="IPR023376">
    <property type="entry name" value="YqcC-like_dom"/>
</dbReference>
<dbReference type="PANTHER" id="PTHR39586">
    <property type="entry name" value="CYTOPLASMIC PROTEIN-RELATED"/>
    <property type="match status" value="1"/>
</dbReference>
<evidence type="ECO:0000313" key="3">
    <source>
        <dbReference type="Proteomes" id="UP001521137"/>
    </source>
</evidence>
<dbReference type="Proteomes" id="UP001521137">
    <property type="component" value="Unassembled WGS sequence"/>
</dbReference>
<reference evidence="2 3" key="1">
    <citation type="submission" date="2022-01" db="EMBL/GenBank/DDBJ databases">
        <title>Paraglaciecola sp. G1-23.</title>
        <authorList>
            <person name="Jin M.S."/>
            <person name="Han D.M."/>
            <person name="Kim H.M."/>
            <person name="Jeon C.O."/>
        </authorList>
    </citation>
    <scope>NUCLEOTIDE SEQUENCE [LARGE SCALE GENOMIC DNA]</scope>
    <source>
        <strain evidence="2 3">G1-23</strain>
    </source>
</reference>
<dbReference type="PANTHER" id="PTHR39586:SF1">
    <property type="entry name" value="CYTOPLASMIC PROTEIN"/>
    <property type="match status" value="1"/>
</dbReference>
<name>A0ABS9D6H0_9ALTE</name>
<gene>
    <name evidence="2" type="ORF">L0668_09575</name>
</gene>
<proteinExistence type="predicted"/>
<dbReference type="RefSeq" id="WP_235312086.1">
    <property type="nucleotide sequence ID" value="NZ_JAKGAS010000004.1"/>
</dbReference>
<evidence type="ECO:0000313" key="2">
    <source>
        <dbReference type="EMBL" id="MCF2948355.1"/>
    </source>
</evidence>